<dbReference type="PANTHER" id="PTHR37237:SF1">
    <property type="entry name" value="OS02G0567000 PROTEIN"/>
    <property type="match status" value="1"/>
</dbReference>
<keyword evidence="3" id="KW-1185">Reference proteome</keyword>
<feature type="compositionally biased region" description="Low complexity" evidence="1">
    <location>
        <begin position="29"/>
        <end position="41"/>
    </location>
</feature>
<evidence type="ECO:0000313" key="2">
    <source>
        <dbReference type="EMBL" id="KAK4749154.1"/>
    </source>
</evidence>
<dbReference type="Proteomes" id="UP001345219">
    <property type="component" value="Chromosome 21"/>
</dbReference>
<organism evidence="2 3">
    <name type="scientific">Trapa incisa</name>
    <dbReference type="NCBI Taxonomy" id="236973"/>
    <lineage>
        <taxon>Eukaryota</taxon>
        <taxon>Viridiplantae</taxon>
        <taxon>Streptophyta</taxon>
        <taxon>Embryophyta</taxon>
        <taxon>Tracheophyta</taxon>
        <taxon>Spermatophyta</taxon>
        <taxon>Magnoliopsida</taxon>
        <taxon>eudicotyledons</taxon>
        <taxon>Gunneridae</taxon>
        <taxon>Pentapetalae</taxon>
        <taxon>rosids</taxon>
        <taxon>malvids</taxon>
        <taxon>Myrtales</taxon>
        <taxon>Lythraceae</taxon>
        <taxon>Trapa</taxon>
    </lineage>
</organism>
<protein>
    <submittedName>
        <fullName evidence="2">Uncharacterized protein</fullName>
    </submittedName>
</protein>
<comment type="caution">
    <text evidence="2">The sequence shown here is derived from an EMBL/GenBank/DDBJ whole genome shotgun (WGS) entry which is preliminary data.</text>
</comment>
<evidence type="ECO:0000256" key="1">
    <source>
        <dbReference type="SAM" id="MobiDB-lite"/>
    </source>
</evidence>
<feature type="region of interest" description="Disordered" evidence="1">
    <location>
        <begin position="22"/>
        <end position="53"/>
    </location>
</feature>
<sequence length="140" mass="14983">MMRGIGGPLLCIGDLLSDVGEENIPPIESMTPPSLSPSSSSRDSKDALQPSDLPQRFQESYDELIEALAYGDHSWTALTLKLCSSLEKANALVQSTNSNTRLLLDKMGELEKIIRRGDSAVAAAKAVHRVSSSSEGSPLL</sequence>
<dbReference type="AlphaFoldDB" id="A0AAN7JL64"/>
<reference evidence="2 3" key="1">
    <citation type="journal article" date="2023" name="Hortic Res">
        <title>Pangenome of water caltrop reveals structural variations and asymmetric subgenome divergence after allopolyploidization.</title>
        <authorList>
            <person name="Zhang X."/>
            <person name="Chen Y."/>
            <person name="Wang L."/>
            <person name="Yuan Y."/>
            <person name="Fang M."/>
            <person name="Shi L."/>
            <person name="Lu R."/>
            <person name="Comes H.P."/>
            <person name="Ma Y."/>
            <person name="Chen Y."/>
            <person name="Huang G."/>
            <person name="Zhou Y."/>
            <person name="Zheng Z."/>
            <person name="Qiu Y."/>
        </authorList>
    </citation>
    <scope>NUCLEOTIDE SEQUENCE [LARGE SCALE GENOMIC DNA]</scope>
    <source>
        <tissue evidence="2">Roots</tissue>
    </source>
</reference>
<dbReference type="PANTHER" id="PTHR37237">
    <property type="entry name" value="OS02G0567000 PROTEIN"/>
    <property type="match status" value="1"/>
</dbReference>
<proteinExistence type="predicted"/>
<gene>
    <name evidence="2" type="ORF">SAY87_026603</name>
</gene>
<accession>A0AAN7JL64</accession>
<evidence type="ECO:0000313" key="3">
    <source>
        <dbReference type="Proteomes" id="UP001345219"/>
    </source>
</evidence>
<dbReference type="EMBL" id="JAXIOK010000018">
    <property type="protein sequence ID" value="KAK4749154.1"/>
    <property type="molecule type" value="Genomic_DNA"/>
</dbReference>
<name>A0AAN7JL64_9MYRT</name>